<gene>
    <name evidence="2" type="ORF">FYK55_04440</name>
</gene>
<accession>A0A5M6DIT8</accession>
<protein>
    <recommendedName>
        <fullName evidence="1">Glycoamylase-like domain-containing protein</fullName>
    </recommendedName>
</protein>
<proteinExistence type="predicted"/>
<evidence type="ECO:0000259" key="1">
    <source>
        <dbReference type="Pfam" id="PF10091"/>
    </source>
</evidence>
<dbReference type="Gene3D" id="1.50.10.140">
    <property type="match status" value="1"/>
</dbReference>
<keyword evidence="3" id="KW-1185">Reference proteome</keyword>
<dbReference type="EMBL" id="VWOX01000002">
    <property type="protein sequence ID" value="KAA5546150.1"/>
    <property type="molecule type" value="Genomic_DNA"/>
</dbReference>
<organism evidence="2 3">
    <name type="scientific">Roseiconus nitratireducens</name>
    <dbReference type="NCBI Taxonomy" id="2605748"/>
    <lineage>
        <taxon>Bacteria</taxon>
        <taxon>Pseudomonadati</taxon>
        <taxon>Planctomycetota</taxon>
        <taxon>Planctomycetia</taxon>
        <taxon>Pirellulales</taxon>
        <taxon>Pirellulaceae</taxon>
        <taxon>Roseiconus</taxon>
    </lineage>
</organism>
<reference evidence="2 3" key="1">
    <citation type="submission" date="2019-08" db="EMBL/GenBank/DDBJ databases">
        <authorList>
            <person name="Dhanesh K."/>
            <person name="Kumar G."/>
            <person name="Sasikala C."/>
            <person name="Venkata Ramana C."/>
        </authorList>
    </citation>
    <scope>NUCLEOTIDE SEQUENCE [LARGE SCALE GENOMIC DNA]</scope>
    <source>
        <strain evidence="2 3">JC645</strain>
    </source>
</reference>
<dbReference type="AlphaFoldDB" id="A0A5M6DIT8"/>
<dbReference type="Pfam" id="PF10091">
    <property type="entry name" value="Glycoamylase"/>
    <property type="match status" value="1"/>
</dbReference>
<name>A0A5M6DIT8_9BACT</name>
<evidence type="ECO:0000313" key="3">
    <source>
        <dbReference type="Proteomes" id="UP000324479"/>
    </source>
</evidence>
<evidence type="ECO:0000313" key="2">
    <source>
        <dbReference type="EMBL" id="KAA5546150.1"/>
    </source>
</evidence>
<comment type="caution">
    <text evidence="2">The sequence shown here is derived from an EMBL/GenBank/DDBJ whole genome shotgun (WGS) entry which is preliminary data.</text>
</comment>
<dbReference type="InterPro" id="IPR019282">
    <property type="entry name" value="Glycoamylase-like_cons_dom"/>
</dbReference>
<feature type="domain" description="Glycoamylase-like" evidence="1">
    <location>
        <begin position="202"/>
        <end position="421"/>
    </location>
</feature>
<dbReference type="Proteomes" id="UP000324479">
    <property type="component" value="Unassembled WGS sequence"/>
</dbReference>
<sequence length="439" mass="48904">MAGDREDATGRVLVSKQVDGLLSDGPGDAESRLLNLMQERCYRFFCEAADGVSGLIPDRAPLKDSGNGKIADRYRVASSASCGFGLAAYAVGMQNGWESPEDAGRRCERLLRTLVDKVQHERGFLYHFVDRRTGRRSWRSEASSIDTALAAAGAMVAGSVFGGRIAELADQLIDRIDWQWMLNGSDTLSMGWTPEDGFLSSRWDRYSELMVMLLIAIGARRSPIDPACWYAWNRSETLHCNGQPFVTYAPLFVHQYSHAFFDFRRWVLPDDFDPWQNSVLAHRAHIEYLKGLGQRYPDRFGHYDQSLWGVTSSDSASGYRDWGGPYRDGCFEPARGMDGTVVPSAAAGALPMVPKLALQTLRHQFEMYGYAIFGRYGFTNAFNPATGWIGPDVVGIDTGISLLMAENLMRESVWDAFMKHPVAKNAIDRLGFTPRAETA</sequence>